<evidence type="ECO:0000313" key="3">
    <source>
        <dbReference type="EMBL" id="EGD75622.1"/>
    </source>
</evidence>
<feature type="compositionally biased region" description="Basic residues" evidence="1">
    <location>
        <begin position="80"/>
        <end position="89"/>
    </location>
</feature>
<feature type="compositionally biased region" description="Basic and acidic residues" evidence="1">
    <location>
        <begin position="66"/>
        <end position="79"/>
    </location>
</feature>
<accession>F2UFQ4</accession>
<dbReference type="RefSeq" id="XP_004992079.1">
    <property type="nucleotide sequence ID" value="XM_004992022.1"/>
</dbReference>
<feature type="compositionally biased region" description="Acidic residues" evidence="1">
    <location>
        <begin position="628"/>
        <end position="637"/>
    </location>
</feature>
<organism evidence="4">
    <name type="scientific">Salpingoeca rosetta (strain ATCC 50818 / BSB-021)</name>
    <dbReference type="NCBI Taxonomy" id="946362"/>
    <lineage>
        <taxon>Eukaryota</taxon>
        <taxon>Choanoflagellata</taxon>
        <taxon>Craspedida</taxon>
        <taxon>Salpingoecidae</taxon>
        <taxon>Salpingoeca</taxon>
    </lineage>
</organism>
<keyword evidence="2" id="KW-0812">Transmembrane</keyword>
<keyword evidence="2" id="KW-0472">Membrane</keyword>
<name>F2UFQ4_SALR5</name>
<dbReference type="InterPro" id="IPR015943">
    <property type="entry name" value="WD40/YVTN_repeat-like_dom_sf"/>
</dbReference>
<feature type="compositionally biased region" description="Gly residues" evidence="1">
    <location>
        <begin position="244"/>
        <end position="258"/>
    </location>
</feature>
<evidence type="ECO:0000256" key="2">
    <source>
        <dbReference type="SAM" id="Phobius"/>
    </source>
</evidence>
<sequence length="723" mass="72778">MAMTLEDVGDGAGPDRGSGGNGRTRRRYSPGSSPRTPRRTINFQSVQVSPPGSTLVTESVVDDADHDGRASRDHGDSHRPNRRRTTHRNHSSDDESDTDSDTSIDRPPSTHLPMSPSRARTPVQALKPIGSLMTPLNPTSDTTTSAAPSTIRSPASRTSTKQRAAFSSSSSSSSSTAKVTRISDTVLGNNLMEFDMEGGQRRQQPAQPACIAECKPWHALVAFLLLLLAVCGTVVPVMLYSSGGSDGGSGGDSSGSSGGSNTPSPPPPSPPMFATNLTWSTAIAFAVELRPASANTTAASIVLPASAGSAAIVVGSTTGVIGAGAGPSAGGSDAFACRISTGSGAVQWCVQFGSAGDDDARAVAATADGLLVYVGGVAGGSMLGKAGSGEADLFVVCLQGSDGAVSWTRLIGTSRADAFGGLVLDRDGDVFITGHLSSTQGSPTSTTTDELYVARLAGGTGMVQWQTRIGSSGDTHGRAIAVDASSGNIYITGDTTAVTAFNDDDGSTSLTDAFVVCLKGFDGSVVWRRQIDTGDQDIGHAVAVGEQGLLYVTGETAGVAAAAEDATAQTDVLVLCLRTTDGRVLWTTQLGSSSGRDVGYSAAVDGNGLVYIGGRAGGDVTRVVDSSTLDDGDDDDGGGGGGGGGDATGGSGDVASNGGHGFVARVSGDSGQFLGSKKVLEAHGSSAAYGVAVSSDGFLFVVGQADTTSSSSTAAFMLSLQQT</sequence>
<dbReference type="SUPFAM" id="SSF63829">
    <property type="entry name" value="Calcium-dependent phosphotriesterase"/>
    <property type="match status" value="1"/>
</dbReference>
<dbReference type="Pfam" id="PF06739">
    <property type="entry name" value="SBBP"/>
    <property type="match status" value="1"/>
</dbReference>
<feature type="compositionally biased region" description="Polar residues" evidence="1">
    <location>
        <begin position="30"/>
        <end position="57"/>
    </location>
</feature>
<gene>
    <name evidence="3" type="ORF">PTSG_06689</name>
</gene>
<evidence type="ECO:0000256" key="1">
    <source>
        <dbReference type="SAM" id="MobiDB-lite"/>
    </source>
</evidence>
<dbReference type="InParanoid" id="F2UFQ4"/>
<dbReference type="EMBL" id="GL832972">
    <property type="protein sequence ID" value="EGD75622.1"/>
    <property type="molecule type" value="Genomic_DNA"/>
</dbReference>
<feature type="compositionally biased region" description="Low complexity" evidence="1">
    <location>
        <begin position="138"/>
        <end position="150"/>
    </location>
</feature>
<feature type="compositionally biased region" description="Gly residues" evidence="1">
    <location>
        <begin position="10"/>
        <end position="22"/>
    </location>
</feature>
<dbReference type="KEGG" id="sre:PTSG_06689"/>
<dbReference type="InterPro" id="IPR010620">
    <property type="entry name" value="SBBP_repeat"/>
</dbReference>
<keyword evidence="2" id="KW-1133">Transmembrane helix</keyword>
<evidence type="ECO:0000313" key="4">
    <source>
        <dbReference type="Proteomes" id="UP000007799"/>
    </source>
</evidence>
<feature type="compositionally biased region" description="Gly residues" evidence="1">
    <location>
        <begin position="638"/>
        <end position="652"/>
    </location>
</feature>
<reference evidence="3" key="1">
    <citation type="submission" date="2009-08" db="EMBL/GenBank/DDBJ databases">
        <title>Annotation of Salpingoeca rosetta.</title>
        <authorList>
            <consortium name="The Broad Institute Genome Sequencing Platform"/>
            <person name="Russ C."/>
            <person name="Cuomo C."/>
            <person name="Burger G."/>
            <person name="Gray M.W."/>
            <person name="Holland P.W.H."/>
            <person name="King N."/>
            <person name="Lang F.B.F."/>
            <person name="Roger A.J."/>
            <person name="Ruiz-Trillo I."/>
            <person name="Young S.K."/>
            <person name="Zeng Q."/>
            <person name="Gargeya S."/>
            <person name="Alvarado L."/>
            <person name="Berlin A."/>
            <person name="Chapman S.B."/>
            <person name="Chen Z."/>
            <person name="Freedman E."/>
            <person name="Gellesch M."/>
            <person name="Goldberg J."/>
            <person name="Griggs A."/>
            <person name="Gujja S."/>
            <person name="Heilman E."/>
            <person name="Heiman D."/>
            <person name="Howarth C."/>
            <person name="Mehta T."/>
            <person name="Neiman D."/>
            <person name="Pearson M."/>
            <person name="Roberts A."/>
            <person name="Saif S."/>
            <person name="Shea T."/>
            <person name="Shenoy N."/>
            <person name="Sisk P."/>
            <person name="Stolte C."/>
            <person name="Sykes S."/>
            <person name="White J."/>
            <person name="Yandava C."/>
            <person name="Haas B."/>
            <person name="Nusbaum C."/>
            <person name="Birren B."/>
        </authorList>
    </citation>
    <scope>NUCLEOTIDE SEQUENCE [LARGE SCALE GENOMIC DNA]</scope>
    <source>
        <strain evidence="3">ATCC 50818</strain>
    </source>
</reference>
<protein>
    <recommendedName>
        <fullName evidence="5">Bulb-type lectin domain-containing protein</fullName>
    </recommendedName>
</protein>
<dbReference type="Gene3D" id="2.130.10.10">
    <property type="entry name" value="YVTN repeat-like/Quinoprotein amine dehydrogenase"/>
    <property type="match status" value="1"/>
</dbReference>
<feature type="region of interest" description="Disordered" evidence="1">
    <location>
        <begin position="244"/>
        <end position="272"/>
    </location>
</feature>
<feature type="compositionally biased region" description="Polar residues" evidence="1">
    <location>
        <begin position="151"/>
        <end position="166"/>
    </location>
</feature>
<proteinExistence type="predicted"/>
<feature type="region of interest" description="Disordered" evidence="1">
    <location>
        <begin position="625"/>
        <end position="654"/>
    </location>
</feature>
<dbReference type="PANTHER" id="PTHR35580">
    <property type="entry name" value="CELL SURFACE GLYCOPROTEIN (S-LAYER PROTEIN)-LIKE PROTEIN"/>
    <property type="match status" value="1"/>
</dbReference>
<dbReference type="Proteomes" id="UP000007799">
    <property type="component" value="Unassembled WGS sequence"/>
</dbReference>
<evidence type="ECO:0008006" key="5">
    <source>
        <dbReference type="Google" id="ProtNLM"/>
    </source>
</evidence>
<dbReference type="GeneID" id="16072637"/>
<keyword evidence="4" id="KW-1185">Reference proteome</keyword>
<dbReference type="AlphaFoldDB" id="F2UFQ4"/>
<dbReference type="InterPro" id="IPR052918">
    <property type="entry name" value="Motility_Chemotaxis_Reg"/>
</dbReference>
<feature type="region of interest" description="Disordered" evidence="1">
    <location>
        <begin position="1"/>
        <end position="179"/>
    </location>
</feature>
<dbReference type="PANTHER" id="PTHR35580:SF1">
    <property type="entry name" value="PHYTASE-LIKE DOMAIN-CONTAINING PROTEIN"/>
    <property type="match status" value="1"/>
</dbReference>
<feature type="transmembrane region" description="Helical" evidence="2">
    <location>
        <begin position="217"/>
        <end position="240"/>
    </location>
</feature>